<feature type="non-terminal residue" evidence="3">
    <location>
        <position position="1"/>
    </location>
</feature>
<dbReference type="InterPro" id="IPR010999">
    <property type="entry name" value="Retrovr_matrix"/>
</dbReference>
<name>A0A5N3WPH3_MUNMU</name>
<sequence length="233" mass="26318">KIFKKGVIGDYRVKMTPRKLCNYCELNWPSFDVGWLPEGTLDLPTVQAVHQVITGTLGHPDQFPYIDSCLLIVQTLPPWARFCTNTQEQKGEKPTFQGDPVEDPLLLLPFVPLTPQAPAQSARQSTHPLPDSPPCSMFPEPTHEQDSSPKPATARQMLLQKIQGPQQVKEDSSPFSTAGLLNWKHNNPLRISTEAQKWLRGQDPTEVLNVEGWAREAMPEMRPNWDFNTREGQ</sequence>
<comment type="caution">
    <text evidence="3">The sequence shown here is derived from an EMBL/GenBank/DDBJ whole genome shotgun (WGS) entry which is preliminary data.</text>
</comment>
<evidence type="ECO:0000259" key="2">
    <source>
        <dbReference type="Pfam" id="PF01140"/>
    </source>
</evidence>
<dbReference type="SUPFAM" id="SSF47943">
    <property type="entry name" value="Retrovirus capsid protein, N-terminal core domain"/>
    <property type="match status" value="1"/>
</dbReference>
<feature type="compositionally biased region" description="Polar residues" evidence="1">
    <location>
        <begin position="117"/>
        <end position="127"/>
    </location>
</feature>
<dbReference type="Pfam" id="PF01140">
    <property type="entry name" value="Gag_MA"/>
    <property type="match status" value="1"/>
</dbReference>
<keyword evidence="4" id="KW-1185">Reference proteome</keyword>
<evidence type="ECO:0000313" key="4">
    <source>
        <dbReference type="Proteomes" id="UP000326458"/>
    </source>
</evidence>
<protein>
    <recommendedName>
        <fullName evidence="2">Gamma-retroviral matrix protein domain-containing protein</fullName>
    </recommendedName>
</protein>
<dbReference type="SUPFAM" id="SSF47836">
    <property type="entry name" value="Retroviral matrix proteins"/>
    <property type="match status" value="1"/>
</dbReference>
<dbReference type="InterPro" id="IPR036946">
    <property type="entry name" value="G_retro_matrix_sf"/>
</dbReference>
<evidence type="ECO:0000313" key="3">
    <source>
        <dbReference type="EMBL" id="KAB0362136.1"/>
    </source>
</evidence>
<dbReference type="PANTHER" id="PTHR33166">
    <property type="entry name" value="GAG_P30 DOMAIN-CONTAINING PROTEIN"/>
    <property type="match status" value="1"/>
</dbReference>
<dbReference type="InterPro" id="IPR000840">
    <property type="entry name" value="G_retro_matrix"/>
</dbReference>
<organism evidence="3 4">
    <name type="scientific">Muntiacus muntjak</name>
    <name type="common">Barking deer</name>
    <name type="synonym">Indian muntjac</name>
    <dbReference type="NCBI Taxonomy" id="9888"/>
    <lineage>
        <taxon>Eukaryota</taxon>
        <taxon>Metazoa</taxon>
        <taxon>Chordata</taxon>
        <taxon>Craniata</taxon>
        <taxon>Vertebrata</taxon>
        <taxon>Euteleostomi</taxon>
        <taxon>Mammalia</taxon>
        <taxon>Eutheria</taxon>
        <taxon>Laurasiatheria</taxon>
        <taxon>Artiodactyla</taxon>
        <taxon>Ruminantia</taxon>
        <taxon>Pecora</taxon>
        <taxon>Cervidae</taxon>
        <taxon>Muntiacinae</taxon>
        <taxon>Muntiacus</taxon>
    </lineage>
</organism>
<dbReference type="EMBL" id="VCEA01000001">
    <property type="protein sequence ID" value="KAB0362136.1"/>
    <property type="molecule type" value="Genomic_DNA"/>
</dbReference>
<evidence type="ECO:0000256" key="1">
    <source>
        <dbReference type="SAM" id="MobiDB-lite"/>
    </source>
</evidence>
<dbReference type="InterPro" id="IPR008919">
    <property type="entry name" value="Retrov_capsid_N"/>
</dbReference>
<proteinExistence type="predicted"/>
<feature type="domain" description="Gamma-retroviral matrix protein" evidence="2">
    <location>
        <begin position="13"/>
        <end position="84"/>
    </location>
</feature>
<feature type="region of interest" description="Disordered" evidence="1">
    <location>
        <begin position="117"/>
        <end position="153"/>
    </location>
</feature>
<dbReference type="Proteomes" id="UP000326458">
    <property type="component" value="Unassembled WGS sequence"/>
</dbReference>
<reference evidence="3 4" key="1">
    <citation type="submission" date="2019-06" db="EMBL/GenBank/DDBJ databases">
        <title>Discovery of a novel chromosome fission-fusion reversal in muntjac.</title>
        <authorList>
            <person name="Mudd A.B."/>
            <person name="Bredeson J.V."/>
            <person name="Baum R."/>
            <person name="Hockemeyer D."/>
            <person name="Rokhsar D.S."/>
        </authorList>
    </citation>
    <scope>NUCLEOTIDE SEQUENCE [LARGE SCALE GENOMIC DNA]</scope>
    <source>
        <strain evidence="3">UTSW_UCB_Mm</strain>
        <tissue evidence="3">Fibroblast cell line</tissue>
    </source>
</reference>
<dbReference type="AlphaFoldDB" id="A0A5N3WPH3"/>
<dbReference type="Gene3D" id="1.10.150.180">
    <property type="entry name" value="Gamma-retroviral matrix domain"/>
    <property type="match status" value="1"/>
</dbReference>
<gene>
    <name evidence="3" type="ORF">FD754_006292</name>
</gene>
<dbReference type="GO" id="GO:0016032">
    <property type="term" value="P:viral process"/>
    <property type="evidence" value="ECO:0007669"/>
    <property type="project" value="InterPro"/>
</dbReference>
<dbReference type="InterPro" id="IPR050462">
    <property type="entry name" value="Retroviral_Gag-Pol_poly"/>
</dbReference>
<accession>A0A5N3WPH3</accession>
<dbReference type="Gene3D" id="1.10.375.10">
    <property type="entry name" value="Human Immunodeficiency Virus Type 1 Capsid Protein"/>
    <property type="match status" value="1"/>
</dbReference>